<evidence type="ECO:0000313" key="3">
    <source>
        <dbReference type="EnsemblPlants" id="Pp3c16_23710V3.1"/>
    </source>
</evidence>
<reference evidence="2 4" key="1">
    <citation type="journal article" date="2008" name="Science">
        <title>The Physcomitrella genome reveals evolutionary insights into the conquest of land by plants.</title>
        <authorList>
            <person name="Rensing S."/>
            <person name="Lang D."/>
            <person name="Zimmer A."/>
            <person name="Terry A."/>
            <person name="Salamov A."/>
            <person name="Shapiro H."/>
            <person name="Nishiyama T."/>
            <person name="Perroud P.-F."/>
            <person name="Lindquist E."/>
            <person name="Kamisugi Y."/>
            <person name="Tanahashi T."/>
            <person name="Sakakibara K."/>
            <person name="Fujita T."/>
            <person name="Oishi K."/>
            <person name="Shin-I T."/>
            <person name="Kuroki Y."/>
            <person name="Toyoda A."/>
            <person name="Suzuki Y."/>
            <person name="Hashimoto A."/>
            <person name="Yamaguchi K."/>
            <person name="Sugano A."/>
            <person name="Kohara Y."/>
            <person name="Fujiyama A."/>
            <person name="Anterola A."/>
            <person name="Aoki S."/>
            <person name="Ashton N."/>
            <person name="Barbazuk W.B."/>
            <person name="Barker E."/>
            <person name="Bennetzen J."/>
            <person name="Bezanilla M."/>
            <person name="Blankenship R."/>
            <person name="Cho S.H."/>
            <person name="Dutcher S."/>
            <person name="Estelle M."/>
            <person name="Fawcett J.A."/>
            <person name="Gundlach H."/>
            <person name="Hanada K."/>
            <person name="Heyl A."/>
            <person name="Hicks K.A."/>
            <person name="Hugh J."/>
            <person name="Lohr M."/>
            <person name="Mayer K."/>
            <person name="Melkozernov A."/>
            <person name="Murata T."/>
            <person name="Nelson D."/>
            <person name="Pils B."/>
            <person name="Prigge M."/>
            <person name="Reiss B."/>
            <person name="Renner T."/>
            <person name="Rombauts S."/>
            <person name="Rushton P."/>
            <person name="Sanderfoot A."/>
            <person name="Schween G."/>
            <person name="Shiu S.-H."/>
            <person name="Stueber K."/>
            <person name="Theodoulou F.L."/>
            <person name="Tu H."/>
            <person name="Van de Peer Y."/>
            <person name="Verrier P.J."/>
            <person name="Waters E."/>
            <person name="Wood A."/>
            <person name="Yang L."/>
            <person name="Cove D."/>
            <person name="Cuming A."/>
            <person name="Hasebe M."/>
            <person name="Lucas S."/>
            <person name="Mishler D.B."/>
            <person name="Reski R."/>
            <person name="Grigoriev I."/>
            <person name="Quatrano R.S."/>
            <person name="Boore J.L."/>
        </authorList>
    </citation>
    <scope>NUCLEOTIDE SEQUENCE [LARGE SCALE GENOMIC DNA]</scope>
    <source>
        <strain evidence="3 4">cv. Gransden 2004</strain>
    </source>
</reference>
<evidence type="ECO:0000313" key="4">
    <source>
        <dbReference type="Proteomes" id="UP000006727"/>
    </source>
</evidence>
<feature type="coiled-coil region" evidence="1">
    <location>
        <begin position="110"/>
        <end position="137"/>
    </location>
</feature>
<accession>A0A2K1J9T4</accession>
<name>A0A2K1J9T4_PHYPA</name>
<gene>
    <name evidence="2" type="ORF">PHYPA_021397</name>
</gene>
<keyword evidence="1" id="KW-0175">Coiled coil</keyword>
<evidence type="ECO:0000313" key="2">
    <source>
        <dbReference type="EMBL" id="PNR38286.1"/>
    </source>
</evidence>
<reference evidence="3" key="3">
    <citation type="submission" date="2020-12" db="UniProtKB">
        <authorList>
            <consortium name="EnsemblPlants"/>
        </authorList>
    </citation>
    <scope>IDENTIFICATION</scope>
</reference>
<dbReference type="PaxDb" id="3218-PP1S4_319V6.1"/>
<dbReference type="Gramene" id="Pp3c16_23710V3.1">
    <property type="protein sequence ID" value="Pp3c16_23710V3.1"/>
    <property type="gene ID" value="Pp3c16_23710"/>
</dbReference>
<proteinExistence type="predicted"/>
<organism evidence="2">
    <name type="scientific">Physcomitrium patens</name>
    <name type="common">Spreading-leaved earth moss</name>
    <name type="synonym">Physcomitrella patens</name>
    <dbReference type="NCBI Taxonomy" id="3218"/>
    <lineage>
        <taxon>Eukaryota</taxon>
        <taxon>Viridiplantae</taxon>
        <taxon>Streptophyta</taxon>
        <taxon>Embryophyta</taxon>
        <taxon>Bryophyta</taxon>
        <taxon>Bryophytina</taxon>
        <taxon>Bryopsida</taxon>
        <taxon>Funariidae</taxon>
        <taxon>Funariales</taxon>
        <taxon>Funariaceae</taxon>
        <taxon>Physcomitrium</taxon>
    </lineage>
</organism>
<keyword evidence="4" id="KW-1185">Reference proteome</keyword>
<dbReference type="Proteomes" id="UP000006727">
    <property type="component" value="Chromosome 16"/>
</dbReference>
<dbReference type="EnsemblPlants" id="Pp3c16_23710V3.1">
    <property type="protein sequence ID" value="Pp3c16_23710V3.1"/>
    <property type="gene ID" value="Pp3c16_23710"/>
</dbReference>
<dbReference type="AlphaFoldDB" id="A0A2K1J9T4"/>
<sequence length="158" mass="18450">MNQELEEYRLEVANLKNQQATIRRKSFYKNSCGQLNRRHRICKGFMSMDREQLRSELQSVHSQDTQLQERLDEEANSSLEVSLTAKRRLSLSYITNCTSWKLPWKVNVKSATAEQKIKDLKAQVVEQKALIVKLEEEISKGFGPSHDRRHTKQLDDSD</sequence>
<evidence type="ECO:0000256" key="1">
    <source>
        <dbReference type="SAM" id="Coils"/>
    </source>
</evidence>
<dbReference type="InParanoid" id="A0A2K1J9T4"/>
<dbReference type="EMBL" id="ABEU02000016">
    <property type="protein sequence ID" value="PNR38286.1"/>
    <property type="molecule type" value="Genomic_DNA"/>
</dbReference>
<protein>
    <submittedName>
        <fullName evidence="2 3">Uncharacterized protein</fullName>
    </submittedName>
</protein>
<reference evidence="2 4" key="2">
    <citation type="journal article" date="2018" name="Plant J.">
        <title>The Physcomitrella patens chromosome-scale assembly reveals moss genome structure and evolution.</title>
        <authorList>
            <person name="Lang D."/>
            <person name="Ullrich K.K."/>
            <person name="Murat F."/>
            <person name="Fuchs J."/>
            <person name="Jenkins J."/>
            <person name="Haas F.B."/>
            <person name="Piednoel M."/>
            <person name="Gundlach H."/>
            <person name="Van Bel M."/>
            <person name="Meyberg R."/>
            <person name="Vives C."/>
            <person name="Morata J."/>
            <person name="Symeonidi A."/>
            <person name="Hiss M."/>
            <person name="Muchero W."/>
            <person name="Kamisugi Y."/>
            <person name="Saleh O."/>
            <person name="Blanc G."/>
            <person name="Decker E.L."/>
            <person name="van Gessel N."/>
            <person name="Grimwood J."/>
            <person name="Hayes R.D."/>
            <person name="Graham S.W."/>
            <person name="Gunter L.E."/>
            <person name="McDaniel S.F."/>
            <person name="Hoernstein S.N.W."/>
            <person name="Larsson A."/>
            <person name="Li F.W."/>
            <person name="Perroud P.F."/>
            <person name="Phillips J."/>
            <person name="Ranjan P."/>
            <person name="Rokshar D.S."/>
            <person name="Rothfels C.J."/>
            <person name="Schneider L."/>
            <person name="Shu S."/>
            <person name="Stevenson D.W."/>
            <person name="Thummler F."/>
            <person name="Tillich M."/>
            <person name="Villarreal Aguilar J.C."/>
            <person name="Widiez T."/>
            <person name="Wong G.K."/>
            <person name="Wymore A."/>
            <person name="Zhang Y."/>
            <person name="Zimmer A.D."/>
            <person name="Quatrano R.S."/>
            <person name="Mayer K.F.X."/>
            <person name="Goodstein D."/>
            <person name="Casacuberta J.M."/>
            <person name="Vandepoele K."/>
            <person name="Reski R."/>
            <person name="Cuming A.C."/>
            <person name="Tuskan G.A."/>
            <person name="Maumus F."/>
            <person name="Salse J."/>
            <person name="Schmutz J."/>
            <person name="Rensing S.A."/>
        </authorList>
    </citation>
    <scope>NUCLEOTIDE SEQUENCE [LARGE SCALE GENOMIC DNA]</scope>
    <source>
        <strain evidence="3 4">cv. Gransden 2004</strain>
    </source>
</reference>